<evidence type="ECO:0000313" key="1">
    <source>
        <dbReference type="EMBL" id="ACG60396.1"/>
    </source>
</evidence>
<dbReference type="RefSeq" id="YP_002128508.1">
    <property type="nucleotide sequence ID" value="NC_011142.1"/>
</dbReference>
<dbReference type="GeneID" id="6779536"/>
<name>B5AX93_9CAUD</name>
<dbReference type="KEGG" id="vg:6779536"/>
<gene>
    <name evidence="1" type="ORF">phiPLPE_74</name>
</gene>
<reference evidence="2" key="1">
    <citation type="journal article" date="2009" name="Environ. Microbiol. Rep.">
        <title>Isolation and genomic characterization of the first phage infecting Iodobacteria: ?PLPE, a myovirus having a novel set of features.</title>
        <authorList>
            <person name="Leblanc C."/>
            <person name="Caumont-Sarcos A."/>
            <person name="Comeau A.M."/>
            <person name="Krisch H.M."/>
        </authorList>
    </citation>
    <scope>NUCLEOTIDE SEQUENCE [LARGE SCALE GENOMIC DNA]</scope>
</reference>
<keyword evidence="2" id="KW-1185">Reference proteome</keyword>
<accession>B5AX93</accession>
<protein>
    <submittedName>
        <fullName evidence="1">Uncharacterized protein</fullName>
    </submittedName>
</protein>
<dbReference type="EMBL" id="EU876853">
    <property type="protein sequence ID" value="ACG60396.1"/>
    <property type="molecule type" value="Genomic_DNA"/>
</dbReference>
<sequence length="65" mass="7052">MSILFKKVRIKPSHPHYGGVTGTVSAPAIGGRWCVSMLDGEKRYALGLRITACAVMESDEFEVIA</sequence>
<evidence type="ECO:0000313" key="2">
    <source>
        <dbReference type="Proteomes" id="UP000001862"/>
    </source>
</evidence>
<dbReference type="Proteomes" id="UP000001862">
    <property type="component" value="Segment"/>
</dbReference>
<proteinExistence type="predicted"/>
<organism evidence="1 2">
    <name type="scientific">Iodobacter phage PhiPLPE</name>
    <dbReference type="NCBI Taxonomy" id="551895"/>
    <lineage>
        <taxon>Viruses</taxon>
        <taxon>Duplodnaviria</taxon>
        <taxon>Heunggongvirae</taxon>
        <taxon>Uroviricota</taxon>
        <taxon>Caudoviricetes</taxon>
        <taxon>Iodovirus</taxon>
        <taxon>Iodovirus PLPE</taxon>
    </lineage>
</organism>